<organism evidence="3 4">
    <name type="scientific">Janthinobacterium fluminis</name>
    <dbReference type="NCBI Taxonomy" id="2987524"/>
    <lineage>
        <taxon>Bacteria</taxon>
        <taxon>Pseudomonadati</taxon>
        <taxon>Pseudomonadota</taxon>
        <taxon>Betaproteobacteria</taxon>
        <taxon>Burkholderiales</taxon>
        <taxon>Oxalobacteraceae</taxon>
        <taxon>Janthinobacterium</taxon>
    </lineage>
</organism>
<feature type="compositionally biased region" description="Polar residues" evidence="1">
    <location>
        <begin position="160"/>
        <end position="173"/>
    </location>
</feature>
<accession>A0ABT5K830</accession>
<comment type="caution">
    <text evidence="3">The sequence shown here is derived from an EMBL/GenBank/DDBJ whole genome shotgun (WGS) entry which is preliminary data.</text>
</comment>
<evidence type="ECO:0000313" key="3">
    <source>
        <dbReference type="EMBL" id="MDC8760600.1"/>
    </source>
</evidence>
<evidence type="ECO:0000313" key="4">
    <source>
        <dbReference type="Proteomes" id="UP001221208"/>
    </source>
</evidence>
<gene>
    <name evidence="3" type="ORF">OIK44_23725</name>
</gene>
<dbReference type="EMBL" id="JAQQXR010000015">
    <property type="protein sequence ID" value="MDC8760600.1"/>
    <property type="molecule type" value="Genomic_DNA"/>
</dbReference>
<reference evidence="3 4" key="1">
    <citation type="submission" date="2022-10" db="EMBL/GenBank/DDBJ databases">
        <title>Janthinobacterium sp. hw3 Genome sequencing.</title>
        <authorList>
            <person name="Park S."/>
        </authorList>
    </citation>
    <scope>NUCLEOTIDE SEQUENCE [LARGE SCALE GENOMIC DNA]</scope>
    <source>
        <strain evidence="4">hw3</strain>
    </source>
</reference>
<dbReference type="Proteomes" id="UP001221208">
    <property type="component" value="Unassembled WGS sequence"/>
</dbReference>
<sequence length="185" mass="18979">MKKQLTGLVLAALGVCLFPAGSALAGSLLTATPSACGWINCASTTIQANVTTSSTVPGGAVEPFIIQVLAGGAYCTRLDVLAQNADMEIVVVSPNGTVWRNDDRPGSLRPLVVVPAGIQGWYAVHISPYNGFTGSPGVHYTASLAYGRYTPAGNANCLNPTPPSISGNATTKGISGMPRGMEEDK</sequence>
<feature type="signal peptide" evidence="2">
    <location>
        <begin position="1"/>
        <end position="25"/>
    </location>
</feature>
<feature type="chain" id="PRO_5047057967" description="Peptidase C-terminal archaeal/bacterial domain-containing protein" evidence="2">
    <location>
        <begin position="26"/>
        <end position="185"/>
    </location>
</feature>
<keyword evidence="4" id="KW-1185">Reference proteome</keyword>
<proteinExistence type="predicted"/>
<protein>
    <recommendedName>
        <fullName evidence="5">Peptidase C-terminal archaeal/bacterial domain-containing protein</fullName>
    </recommendedName>
</protein>
<evidence type="ECO:0008006" key="5">
    <source>
        <dbReference type="Google" id="ProtNLM"/>
    </source>
</evidence>
<feature type="region of interest" description="Disordered" evidence="1">
    <location>
        <begin position="160"/>
        <end position="185"/>
    </location>
</feature>
<keyword evidence="2" id="KW-0732">Signal</keyword>
<dbReference type="RefSeq" id="WP_273674468.1">
    <property type="nucleotide sequence ID" value="NZ_JAQQXR010000015.1"/>
</dbReference>
<evidence type="ECO:0000256" key="1">
    <source>
        <dbReference type="SAM" id="MobiDB-lite"/>
    </source>
</evidence>
<name>A0ABT5K830_9BURK</name>
<evidence type="ECO:0000256" key="2">
    <source>
        <dbReference type="SAM" id="SignalP"/>
    </source>
</evidence>